<evidence type="ECO:0000256" key="3">
    <source>
        <dbReference type="ARBA" id="ARBA00023125"/>
    </source>
</evidence>
<keyword evidence="4" id="KW-0804">Transcription</keyword>
<evidence type="ECO:0000256" key="5">
    <source>
        <dbReference type="PROSITE-ProRule" id="PRU00335"/>
    </source>
</evidence>
<evidence type="ECO:0000259" key="6">
    <source>
        <dbReference type="PROSITE" id="PS50977"/>
    </source>
</evidence>
<dbReference type="PRINTS" id="PR00455">
    <property type="entry name" value="HTHTETR"/>
</dbReference>
<keyword evidence="1" id="KW-0678">Repressor</keyword>
<dbReference type="InterPro" id="IPR009057">
    <property type="entry name" value="Homeodomain-like_sf"/>
</dbReference>
<dbReference type="Pfam" id="PF00440">
    <property type="entry name" value="TetR_N"/>
    <property type="match status" value="1"/>
</dbReference>
<gene>
    <name evidence="7" type="ORF">Atai01_20420</name>
</gene>
<dbReference type="Gene3D" id="1.10.10.60">
    <property type="entry name" value="Homeodomain-like"/>
    <property type="match status" value="1"/>
</dbReference>
<keyword evidence="2" id="KW-0805">Transcription regulation</keyword>
<dbReference type="GO" id="GO:0003700">
    <property type="term" value="F:DNA-binding transcription factor activity"/>
    <property type="evidence" value="ECO:0007669"/>
    <property type="project" value="TreeGrafter"/>
</dbReference>
<evidence type="ECO:0000256" key="1">
    <source>
        <dbReference type="ARBA" id="ARBA00022491"/>
    </source>
</evidence>
<dbReference type="PANTHER" id="PTHR30055:SF175">
    <property type="entry name" value="HTH-TYPE TRANSCRIPTIONAL REPRESSOR KSTR2"/>
    <property type="match status" value="1"/>
</dbReference>
<evidence type="ECO:0000256" key="2">
    <source>
        <dbReference type="ARBA" id="ARBA00023015"/>
    </source>
</evidence>
<dbReference type="InterPro" id="IPR050109">
    <property type="entry name" value="HTH-type_TetR-like_transc_reg"/>
</dbReference>
<name>A0A9W6VBV8_9PSEU</name>
<dbReference type="Pfam" id="PF17932">
    <property type="entry name" value="TetR_C_24"/>
    <property type="match status" value="1"/>
</dbReference>
<dbReference type="SUPFAM" id="SSF46689">
    <property type="entry name" value="Homeodomain-like"/>
    <property type="match status" value="1"/>
</dbReference>
<dbReference type="InterPro" id="IPR001647">
    <property type="entry name" value="HTH_TetR"/>
</dbReference>
<dbReference type="PANTHER" id="PTHR30055">
    <property type="entry name" value="HTH-TYPE TRANSCRIPTIONAL REGULATOR RUTR"/>
    <property type="match status" value="1"/>
</dbReference>
<dbReference type="PROSITE" id="PS50977">
    <property type="entry name" value="HTH_TETR_2"/>
    <property type="match status" value="1"/>
</dbReference>
<protein>
    <recommendedName>
        <fullName evidence="6">HTH tetR-type domain-containing protein</fullName>
    </recommendedName>
</protein>
<feature type="domain" description="HTH tetR-type" evidence="6">
    <location>
        <begin position="5"/>
        <end position="65"/>
    </location>
</feature>
<dbReference type="EMBL" id="BSTI01000004">
    <property type="protein sequence ID" value="GLY65423.1"/>
    <property type="molecule type" value="Genomic_DNA"/>
</dbReference>
<dbReference type="InterPro" id="IPR036271">
    <property type="entry name" value="Tet_transcr_reg_TetR-rel_C_sf"/>
</dbReference>
<sequence length="195" mass="21864">MTDEQPRRALILASAARLFAQKGIAATTVREIADSVGVLSGSLYHHFPSKDAIAGEVVHGYLRELLTGYREISSRDLDPREAVRELVITSLEAVHRHPHATEIYQREMRHLYTHSPGNELVEAANEVKLTWLSVLAKGREQGVFQRTVPLWVLFRFIRDTLFHSDPDQLGDTTDPVNTLASAYLATFLEGFATAR</sequence>
<evidence type="ECO:0000313" key="7">
    <source>
        <dbReference type="EMBL" id="GLY65423.1"/>
    </source>
</evidence>
<dbReference type="GO" id="GO:0000976">
    <property type="term" value="F:transcription cis-regulatory region binding"/>
    <property type="evidence" value="ECO:0007669"/>
    <property type="project" value="TreeGrafter"/>
</dbReference>
<organism evidence="7 8">
    <name type="scientific">Amycolatopsis taiwanensis</name>
    <dbReference type="NCBI Taxonomy" id="342230"/>
    <lineage>
        <taxon>Bacteria</taxon>
        <taxon>Bacillati</taxon>
        <taxon>Actinomycetota</taxon>
        <taxon>Actinomycetes</taxon>
        <taxon>Pseudonocardiales</taxon>
        <taxon>Pseudonocardiaceae</taxon>
        <taxon>Amycolatopsis</taxon>
    </lineage>
</organism>
<reference evidence="7" key="1">
    <citation type="submission" date="2023-03" db="EMBL/GenBank/DDBJ databases">
        <title>Amycolatopsis taiwanensis NBRC 103393.</title>
        <authorList>
            <person name="Ichikawa N."/>
            <person name="Sato H."/>
            <person name="Tonouchi N."/>
        </authorList>
    </citation>
    <scope>NUCLEOTIDE SEQUENCE</scope>
    <source>
        <strain evidence="7">NBRC 103393</strain>
    </source>
</reference>
<comment type="caution">
    <text evidence="7">The sequence shown here is derived from an EMBL/GenBank/DDBJ whole genome shotgun (WGS) entry which is preliminary data.</text>
</comment>
<keyword evidence="3 5" id="KW-0238">DNA-binding</keyword>
<dbReference type="AlphaFoldDB" id="A0A9W6VBV8"/>
<dbReference type="InterPro" id="IPR041490">
    <property type="entry name" value="KstR2_TetR_C"/>
</dbReference>
<proteinExistence type="predicted"/>
<accession>A0A9W6VBV8</accession>
<dbReference type="RefSeq" id="WP_027943764.1">
    <property type="nucleotide sequence ID" value="NZ_BSTI01000004.1"/>
</dbReference>
<evidence type="ECO:0000256" key="4">
    <source>
        <dbReference type="ARBA" id="ARBA00023163"/>
    </source>
</evidence>
<feature type="DNA-binding region" description="H-T-H motif" evidence="5">
    <location>
        <begin position="28"/>
        <end position="47"/>
    </location>
</feature>
<keyword evidence="8" id="KW-1185">Reference proteome</keyword>
<dbReference type="SUPFAM" id="SSF48498">
    <property type="entry name" value="Tetracyclin repressor-like, C-terminal domain"/>
    <property type="match status" value="1"/>
</dbReference>
<dbReference type="Gene3D" id="1.10.357.10">
    <property type="entry name" value="Tetracycline Repressor, domain 2"/>
    <property type="match status" value="1"/>
</dbReference>
<evidence type="ECO:0000313" key="8">
    <source>
        <dbReference type="Proteomes" id="UP001165136"/>
    </source>
</evidence>
<dbReference type="Proteomes" id="UP001165136">
    <property type="component" value="Unassembled WGS sequence"/>
</dbReference>